<sequence>MENLLFFDGEFIILLLYVDDMLIVGRDIGKIDKLKKELSKSFEMKDLGPASQILSIKIFQDRTNVKLWLSQESYMEKVLDKFNMGKAKPVSYPLRSHLKLSSKQSPSSEKEKEEMRKVPYASAVGSLMYVMVCTRLDIAHVVRVVNKFLSNPCKEHWAAVKWIHRFLRGTSKTCLCFGTNKLVLVRCTDADMARDVDSRKSTSGYLITFSGGAVSWQSRLQKYVALSTMEVEYIAFTKASKELLWMKKFLQELGLQ</sequence>
<protein>
    <recommendedName>
        <fullName evidence="1">Reverse transcriptase Ty1/copia-type domain-containing protein</fullName>
    </recommendedName>
</protein>
<reference evidence="2" key="1">
    <citation type="journal article" date="2007" name="PLoS ONE">
        <title>The first genome sequence of an elite grapevine cultivar (Pinot noir Vitis vinifera L.): coping with a highly heterozygous genome.</title>
        <authorList>
            <person name="Velasco R."/>
            <person name="Zharkikh A."/>
            <person name="Troggio M."/>
            <person name="Cartwright D.A."/>
            <person name="Cestaro A."/>
            <person name="Pruss D."/>
            <person name="Pindo M."/>
            <person name="FitzGerald L.M."/>
            <person name="Vezzulli S."/>
            <person name="Reid J."/>
            <person name="Malacarne G."/>
            <person name="Iliev D."/>
            <person name="Coppola G."/>
            <person name="Wardell B."/>
            <person name="Micheletti D."/>
            <person name="Macalma T."/>
            <person name="Facci M."/>
            <person name="Mitchell J.T."/>
            <person name="Perazzolli M."/>
            <person name="Eldredge G."/>
            <person name="Gatto P."/>
            <person name="Oyzerski R."/>
            <person name="Moretto M."/>
            <person name="Gutin N."/>
            <person name="Stefanini M."/>
            <person name="Chen Y."/>
            <person name="Segala C."/>
            <person name="Davenport C."/>
            <person name="Dematte L."/>
            <person name="Mraz A."/>
            <person name="Battilana J."/>
            <person name="Stormo K."/>
            <person name="Costa F."/>
            <person name="Tao Q."/>
            <person name="Si-Ammour A."/>
            <person name="Harkins T."/>
            <person name="Lackey A."/>
            <person name="Perbost C."/>
            <person name="Taillon B."/>
            <person name="Stella A."/>
            <person name="Solovyev V."/>
            <person name="Fawcett J.A."/>
            <person name="Sterck L."/>
            <person name="Vandepoele K."/>
            <person name="Grando S.M."/>
            <person name="Toppo S."/>
            <person name="Moser C."/>
            <person name="Lanchbury J."/>
            <person name="Bogden R."/>
            <person name="Skolnick M."/>
            <person name="Sgaramella V."/>
            <person name="Bhatnagar S.K."/>
            <person name="Fontana P."/>
            <person name="Gutin A."/>
            <person name="Van de Peer Y."/>
            <person name="Salamini F."/>
            <person name="Viola R."/>
        </authorList>
    </citation>
    <scope>NUCLEOTIDE SEQUENCE</scope>
</reference>
<feature type="domain" description="Reverse transcriptase Ty1/copia-type" evidence="1">
    <location>
        <begin position="10"/>
        <end position="94"/>
    </location>
</feature>
<organism evidence="2">
    <name type="scientific">Vitis vinifera</name>
    <name type="common">Grape</name>
    <dbReference type="NCBI Taxonomy" id="29760"/>
    <lineage>
        <taxon>Eukaryota</taxon>
        <taxon>Viridiplantae</taxon>
        <taxon>Streptophyta</taxon>
        <taxon>Embryophyta</taxon>
        <taxon>Tracheophyta</taxon>
        <taxon>Spermatophyta</taxon>
        <taxon>Magnoliopsida</taxon>
        <taxon>eudicotyledons</taxon>
        <taxon>Gunneridae</taxon>
        <taxon>Pentapetalae</taxon>
        <taxon>rosids</taxon>
        <taxon>Vitales</taxon>
        <taxon>Vitaceae</taxon>
        <taxon>Viteae</taxon>
        <taxon>Vitis</taxon>
    </lineage>
</organism>
<accession>A5C2R2</accession>
<dbReference type="Pfam" id="PF07727">
    <property type="entry name" value="RVT_2"/>
    <property type="match status" value="1"/>
</dbReference>
<name>A5C2R2_VITVI</name>
<dbReference type="InterPro" id="IPR013103">
    <property type="entry name" value="RVT_2"/>
</dbReference>
<dbReference type="PANTHER" id="PTHR11439">
    <property type="entry name" value="GAG-POL-RELATED RETROTRANSPOSON"/>
    <property type="match status" value="1"/>
</dbReference>
<proteinExistence type="predicted"/>
<dbReference type="EMBL" id="AM480041">
    <property type="protein sequence ID" value="CAN81756.1"/>
    <property type="molecule type" value="Genomic_DNA"/>
</dbReference>
<evidence type="ECO:0000259" key="1">
    <source>
        <dbReference type="Pfam" id="PF07727"/>
    </source>
</evidence>
<dbReference type="AlphaFoldDB" id="A5C2R2"/>
<dbReference type="PANTHER" id="PTHR11439:SF467">
    <property type="entry name" value="INTEGRASE CATALYTIC DOMAIN-CONTAINING PROTEIN"/>
    <property type="match status" value="1"/>
</dbReference>
<dbReference type="CDD" id="cd09272">
    <property type="entry name" value="RNase_HI_RT_Ty1"/>
    <property type="match status" value="1"/>
</dbReference>
<gene>
    <name evidence="2" type="ORF">VITISV_020923</name>
</gene>
<evidence type="ECO:0000313" key="2">
    <source>
        <dbReference type="EMBL" id="CAN81756.1"/>
    </source>
</evidence>